<keyword evidence="5 11" id="KW-0808">Transferase</keyword>
<dbReference type="EC" id="2.7.1.180" evidence="2 11"/>
<evidence type="ECO:0000256" key="5">
    <source>
        <dbReference type="ARBA" id="ARBA00022679"/>
    </source>
</evidence>
<evidence type="ECO:0000256" key="7">
    <source>
        <dbReference type="ARBA" id="ARBA00022827"/>
    </source>
</evidence>
<evidence type="ECO:0000256" key="3">
    <source>
        <dbReference type="ARBA" id="ARBA00016337"/>
    </source>
</evidence>
<keyword evidence="13" id="KW-1185">Reference proteome</keyword>
<dbReference type="SUPFAM" id="SSF143631">
    <property type="entry name" value="ApbE-like"/>
    <property type="match status" value="1"/>
</dbReference>
<keyword evidence="7 11" id="KW-0274">FAD</keyword>
<evidence type="ECO:0000256" key="1">
    <source>
        <dbReference type="ARBA" id="ARBA00001946"/>
    </source>
</evidence>
<dbReference type="RefSeq" id="WP_161055507.1">
    <property type="nucleotide sequence ID" value="NZ_WWCT01000010.1"/>
</dbReference>
<proteinExistence type="inferred from homology"/>
<evidence type="ECO:0000256" key="6">
    <source>
        <dbReference type="ARBA" id="ARBA00022723"/>
    </source>
</evidence>
<comment type="similarity">
    <text evidence="11">Belongs to the ApbE family.</text>
</comment>
<keyword evidence="4 11" id="KW-0285">Flavoprotein</keyword>
<comment type="cofactor">
    <cofactor evidence="1">
        <name>Mg(2+)</name>
        <dbReference type="ChEBI" id="CHEBI:18420"/>
    </cofactor>
</comment>
<reference evidence="12 13" key="1">
    <citation type="submission" date="2019-12" db="EMBL/GenBank/DDBJ databases">
        <title>Novel species isolated from a subtropical stream in China.</title>
        <authorList>
            <person name="Lu H."/>
        </authorList>
    </citation>
    <scope>NUCLEOTIDE SEQUENCE [LARGE SCALE GENOMIC DNA]</scope>
    <source>
        <strain evidence="12 13">CY42W</strain>
    </source>
</reference>
<dbReference type="InterPro" id="IPR024932">
    <property type="entry name" value="ApbE"/>
</dbReference>
<accession>A0ABW9W0U7</accession>
<dbReference type="PANTHER" id="PTHR30040">
    <property type="entry name" value="THIAMINE BIOSYNTHESIS LIPOPROTEIN APBE"/>
    <property type="match status" value="1"/>
</dbReference>
<comment type="catalytic activity">
    <reaction evidence="10 11">
        <text>L-threonyl-[protein] + FAD = FMN-L-threonyl-[protein] + AMP + H(+)</text>
        <dbReference type="Rhea" id="RHEA:36847"/>
        <dbReference type="Rhea" id="RHEA-COMP:11060"/>
        <dbReference type="Rhea" id="RHEA-COMP:11061"/>
        <dbReference type="ChEBI" id="CHEBI:15378"/>
        <dbReference type="ChEBI" id="CHEBI:30013"/>
        <dbReference type="ChEBI" id="CHEBI:57692"/>
        <dbReference type="ChEBI" id="CHEBI:74257"/>
        <dbReference type="ChEBI" id="CHEBI:456215"/>
        <dbReference type="EC" id="2.7.1.180"/>
    </reaction>
</comment>
<protein>
    <recommendedName>
        <fullName evidence="3 11">FAD:protein FMN transferase</fullName>
        <ecNumber evidence="2 11">2.7.1.180</ecNumber>
    </recommendedName>
    <alternativeName>
        <fullName evidence="9 11">Flavin transferase</fullName>
    </alternativeName>
</protein>
<dbReference type="GO" id="GO:0016740">
    <property type="term" value="F:transferase activity"/>
    <property type="evidence" value="ECO:0007669"/>
    <property type="project" value="UniProtKB-KW"/>
</dbReference>
<comment type="caution">
    <text evidence="12">The sequence shown here is derived from an EMBL/GenBank/DDBJ whole genome shotgun (WGS) entry which is preliminary data.</text>
</comment>
<dbReference type="InterPro" id="IPR003374">
    <property type="entry name" value="ApbE-like_sf"/>
</dbReference>
<dbReference type="Pfam" id="PF02424">
    <property type="entry name" value="ApbE"/>
    <property type="match status" value="1"/>
</dbReference>
<keyword evidence="6 11" id="KW-0479">Metal-binding</keyword>
<evidence type="ECO:0000256" key="9">
    <source>
        <dbReference type="ARBA" id="ARBA00031306"/>
    </source>
</evidence>
<gene>
    <name evidence="12" type="ORF">GTP69_14395</name>
</gene>
<keyword evidence="8 11" id="KW-0460">Magnesium</keyword>
<organism evidence="12 13">
    <name type="scientific">Duganella levis</name>
    <dbReference type="NCBI Taxonomy" id="2692169"/>
    <lineage>
        <taxon>Bacteria</taxon>
        <taxon>Pseudomonadati</taxon>
        <taxon>Pseudomonadota</taxon>
        <taxon>Betaproteobacteria</taxon>
        <taxon>Burkholderiales</taxon>
        <taxon>Oxalobacteraceae</taxon>
        <taxon>Telluria group</taxon>
        <taxon>Duganella</taxon>
    </lineage>
</organism>
<dbReference type="PANTHER" id="PTHR30040:SF2">
    <property type="entry name" value="FAD:PROTEIN FMN TRANSFERASE"/>
    <property type="match status" value="1"/>
</dbReference>
<evidence type="ECO:0000256" key="8">
    <source>
        <dbReference type="ARBA" id="ARBA00022842"/>
    </source>
</evidence>
<evidence type="ECO:0000256" key="10">
    <source>
        <dbReference type="ARBA" id="ARBA00048540"/>
    </source>
</evidence>
<dbReference type="Gene3D" id="3.10.520.10">
    <property type="entry name" value="ApbE-like domains"/>
    <property type="match status" value="1"/>
</dbReference>
<dbReference type="Proteomes" id="UP000642144">
    <property type="component" value="Unassembled WGS sequence"/>
</dbReference>
<evidence type="ECO:0000256" key="4">
    <source>
        <dbReference type="ARBA" id="ARBA00022630"/>
    </source>
</evidence>
<evidence type="ECO:0000256" key="2">
    <source>
        <dbReference type="ARBA" id="ARBA00011955"/>
    </source>
</evidence>
<dbReference type="PIRSF" id="PIRSF006268">
    <property type="entry name" value="ApbE"/>
    <property type="match status" value="1"/>
</dbReference>
<name>A0ABW9W0U7_9BURK</name>
<evidence type="ECO:0000313" key="13">
    <source>
        <dbReference type="Proteomes" id="UP000642144"/>
    </source>
</evidence>
<sequence length="299" mass="33069">MVDSIHRILFDAMGSRCEIRLAAEDGDSAQRLMHQAVDEVRRIEHKYSRYRPDSIVSRINAEAGRKAVAVDHETAELFSYAAALFSASGGLFDITSGVLRKAWDFRQPRVPSAAVLEPLLALVGWHQVECGVLEVYLRRSGMEIDFGGFGKEYAADRAATLLMQAGVRHGYVNLGGDMRFIGPRMDGRPWSIGIQDPRDAEGVLATINVSEGALATSGDYERFFELDGQRYCHILDPRDGMPVRYWRSVSVLAPVAVAAGSCSTIAMLKQRDGLDFLNASDMAYLAVDDEGQMLYRDLI</sequence>
<dbReference type="EMBL" id="WWCT01000010">
    <property type="protein sequence ID" value="MYN27602.1"/>
    <property type="molecule type" value="Genomic_DNA"/>
</dbReference>
<evidence type="ECO:0000313" key="12">
    <source>
        <dbReference type="EMBL" id="MYN27602.1"/>
    </source>
</evidence>
<evidence type="ECO:0000256" key="11">
    <source>
        <dbReference type="PIRNR" id="PIRNR006268"/>
    </source>
</evidence>